<dbReference type="Proteomes" id="UP001595848">
    <property type="component" value="Unassembled WGS sequence"/>
</dbReference>
<reference evidence="2" key="1">
    <citation type="journal article" date="2019" name="Int. J. Syst. Evol. Microbiol.">
        <title>The Global Catalogue of Microorganisms (GCM) 10K type strain sequencing project: providing services to taxonomists for standard genome sequencing and annotation.</title>
        <authorList>
            <consortium name="The Broad Institute Genomics Platform"/>
            <consortium name="The Broad Institute Genome Sequencing Center for Infectious Disease"/>
            <person name="Wu L."/>
            <person name="Ma J."/>
        </authorList>
    </citation>
    <scope>NUCLEOTIDE SEQUENCE [LARGE SCALE GENOMIC DNA]</scope>
    <source>
        <strain evidence="2">LMG 24813</strain>
    </source>
</reference>
<sequence>MDANVIAAMARWPDVPDVYGWLSLSERGQWRLHPGGDALLDPHGAGEEISSPQILQFIGRNYGVDEWGRWYFQNGPQRVYVRLDAAPYILDTAGTGHELRTHTGLAAGSVLAWWLDNTGRLYARCRRGPGLVAGRDLMDVMDGLCTEDGQPLLQALEQDEPCAQPLRVRVAREDSAAAGGTGRRGGASPTRIVALHRCAASDIPAALGFQRLPQP</sequence>
<protein>
    <submittedName>
        <fullName evidence="1">DUF2946 family protein</fullName>
    </submittedName>
</protein>
<dbReference type="InterPro" id="IPR021332">
    <property type="entry name" value="DUF2944"/>
</dbReference>
<evidence type="ECO:0000313" key="2">
    <source>
        <dbReference type="Proteomes" id="UP001595848"/>
    </source>
</evidence>
<dbReference type="Pfam" id="PF11161">
    <property type="entry name" value="DUF2944"/>
    <property type="match status" value="1"/>
</dbReference>
<dbReference type="RefSeq" id="WP_217964045.1">
    <property type="nucleotide sequence ID" value="NZ_JAHTBN010000003.1"/>
</dbReference>
<accession>A0ABV8NY39</accession>
<comment type="caution">
    <text evidence="1">The sequence shown here is derived from an EMBL/GenBank/DDBJ whole genome shotgun (WGS) entry which is preliminary data.</text>
</comment>
<gene>
    <name evidence="1" type="ORF">ACFOY1_07145</name>
</gene>
<proteinExistence type="predicted"/>
<dbReference type="EMBL" id="JBHSBV010000002">
    <property type="protein sequence ID" value="MFC4200724.1"/>
    <property type="molecule type" value="Genomic_DNA"/>
</dbReference>
<organism evidence="1 2">
    <name type="scientific">Candidimonas humi</name>
    <dbReference type="NCBI Taxonomy" id="683355"/>
    <lineage>
        <taxon>Bacteria</taxon>
        <taxon>Pseudomonadati</taxon>
        <taxon>Pseudomonadota</taxon>
        <taxon>Betaproteobacteria</taxon>
        <taxon>Burkholderiales</taxon>
        <taxon>Alcaligenaceae</taxon>
        <taxon>Candidimonas</taxon>
    </lineage>
</organism>
<name>A0ABV8NY39_9BURK</name>
<evidence type="ECO:0000313" key="1">
    <source>
        <dbReference type="EMBL" id="MFC4200724.1"/>
    </source>
</evidence>
<keyword evidence="2" id="KW-1185">Reference proteome</keyword>